<sequence length="147" mass="15711">MRLIARTHQLPVRLAVGSFVLNSGLSKLQNLEETAEQTHGLATTAYPFLKSQDPRDFTRLLGRTEVALGAALLVPLVPSVLAGAALTAFSAGLAGLYLRVPGMRQEGGLRPTQAGVPLAKDIWLVGIGSSLVLDELSCLRRDRRARA</sequence>
<proteinExistence type="predicted"/>
<dbReference type="OrthoDB" id="3267263at2"/>
<dbReference type="AlphaFoldDB" id="A0A1I5HBP0"/>
<keyword evidence="1" id="KW-0812">Transmembrane</keyword>
<organism evidence="2 3">
    <name type="scientific">Actinomadura madurae</name>
    <dbReference type="NCBI Taxonomy" id="1993"/>
    <lineage>
        <taxon>Bacteria</taxon>
        <taxon>Bacillati</taxon>
        <taxon>Actinomycetota</taxon>
        <taxon>Actinomycetes</taxon>
        <taxon>Streptosporangiales</taxon>
        <taxon>Thermomonosporaceae</taxon>
        <taxon>Actinomadura</taxon>
    </lineage>
</organism>
<gene>
    <name evidence="2" type="ORF">SAMN04489713_106132</name>
</gene>
<protein>
    <submittedName>
        <fullName evidence="2">DoxX protein</fullName>
    </submittedName>
</protein>
<dbReference type="RefSeq" id="WP_075021713.1">
    <property type="nucleotide sequence ID" value="NZ_FOVH01000006.1"/>
</dbReference>
<name>A0A1I5HBP0_9ACTN</name>
<evidence type="ECO:0000256" key="1">
    <source>
        <dbReference type="SAM" id="Phobius"/>
    </source>
</evidence>
<keyword evidence="1" id="KW-1133">Transmembrane helix</keyword>
<accession>A0A1I5HBP0</accession>
<dbReference type="STRING" id="1993.SAMN04489713_106132"/>
<dbReference type="InParanoid" id="A0A1I5HBP0"/>
<feature type="transmembrane region" description="Helical" evidence="1">
    <location>
        <begin position="66"/>
        <end position="98"/>
    </location>
</feature>
<dbReference type="EMBL" id="FOVH01000006">
    <property type="protein sequence ID" value="SFO45704.1"/>
    <property type="molecule type" value="Genomic_DNA"/>
</dbReference>
<dbReference type="Proteomes" id="UP000183413">
    <property type="component" value="Unassembled WGS sequence"/>
</dbReference>
<dbReference type="eggNOG" id="ENOG5032S5B">
    <property type="taxonomic scope" value="Bacteria"/>
</dbReference>
<evidence type="ECO:0000313" key="3">
    <source>
        <dbReference type="Proteomes" id="UP000183413"/>
    </source>
</evidence>
<evidence type="ECO:0000313" key="2">
    <source>
        <dbReference type="EMBL" id="SFO45704.1"/>
    </source>
</evidence>
<keyword evidence="1" id="KW-0472">Membrane</keyword>
<reference evidence="2 3" key="1">
    <citation type="submission" date="2016-10" db="EMBL/GenBank/DDBJ databases">
        <authorList>
            <person name="de Groot N.N."/>
        </authorList>
    </citation>
    <scope>NUCLEOTIDE SEQUENCE [LARGE SCALE GENOMIC DNA]</scope>
    <source>
        <strain evidence="2 3">DSM 43067</strain>
    </source>
</reference>
<keyword evidence="3" id="KW-1185">Reference proteome</keyword>